<feature type="compositionally biased region" description="Low complexity" evidence="1">
    <location>
        <begin position="121"/>
        <end position="132"/>
    </location>
</feature>
<accession>A0A813T7K1</accession>
<dbReference type="OrthoDB" id="10517105at2759"/>
<dbReference type="Proteomes" id="UP000663879">
    <property type="component" value="Unassembled WGS sequence"/>
</dbReference>
<dbReference type="AlphaFoldDB" id="A0A813T7K1"/>
<comment type="caution">
    <text evidence="2">The sequence shown here is derived from an EMBL/GenBank/DDBJ whole genome shotgun (WGS) entry which is preliminary data.</text>
</comment>
<reference evidence="2" key="1">
    <citation type="submission" date="2021-02" db="EMBL/GenBank/DDBJ databases">
        <authorList>
            <person name="Nowell W R."/>
        </authorList>
    </citation>
    <scope>NUCLEOTIDE SEQUENCE</scope>
    <source>
        <strain evidence="2">Ploen Becks lab</strain>
    </source>
</reference>
<evidence type="ECO:0000313" key="3">
    <source>
        <dbReference type="Proteomes" id="UP000663879"/>
    </source>
</evidence>
<feature type="compositionally biased region" description="Low complexity" evidence="1">
    <location>
        <begin position="79"/>
        <end position="89"/>
    </location>
</feature>
<feature type="region of interest" description="Disordered" evidence="1">
    <location>
        <begin position="78"/>
        <end position="157"/>
    </location>
</feature>
<keyword evidence="3" id="KW-1185">Reference proteome</keyword>
<dbReference type="EMBL" id="CAJNOC010000838">
    <property type="protein sequence ID" value="CAF0808674.1"/>
    <property type="molecule type" value="Genomic_DNA"/>
</dbReference>
<organism evidence="2 3">
    <name type="scientific">Brachionus calyciflorus</name>
    <dbReference type="NCBI Taxonomy" id="104777"/>
    <lineage>
        <taxon>Eukaryota</taxon>
        <taxon>Metazoa</taxon>
        <taxon>Spiralia</taxon>
        <taxon>Gnathifera</taxon>
        <taxon>Rotifera</taxon>
        <taxon>Eurotatoria</taxon>
        <taxon>Monogononta</taxon>
        <taxon>Pseudotrocha</taxon>
        <taxon>Ploima</taxon>
        <taxon>Brachionidae</taxon>
        <taxon>Brachionus</taxon>
    </lineage>
</organism>
<name>A0A813T7K1_9BILA</name>
<evidence type="ECO:0000256" key="1">
    <source>
        <dbReference type="SAM" id="MobiDB-lite"/>
    </source>
</evidence>
<sequence>MNKKTVPSLKSKTNELFYRWLSRPERTEQIKEVINIIRNSNRIPRLNELKSYKNELENVQTRSLQSSINDQYILGYQPNNYLNISNNNNRPKSPTGIHSPPMSPISRMPQSPKSPRQKHANFQQKNQVNQFKESWGVKLKRKKKSNFSDTEIKQKNK</sequence>
<gene>
    <name evidence="2" type="ORF">OXX778_LOCUS6857</name>
</gene>
<evidence type="ECO:0000313" key="2">
    <source>
        <dbReference type="EMBL" id="CAF0808674.1"/>
    </source>
</evidence>
<protein>
    <submittedName>
        <fullName evidence="2">Uncharacterized protein</fullName>
    </submittedName>
</protein>
<proteinExistence type="predicted"/>